<protein>
    <recommendedName>
        <fullName evidence="8">Rhodopsin domain-containing protein</fullName>
    </recommendedName>
</protein>
<feature type="region of interest" description="Disordered" evidence="6">
    <location>
        <begin position="252"/>
        <end position="280"/>
    </location>
</feature>
<feature type="compositionally biased region" description="Polar residues" evidence="6">
    <location>
        <begin position="271"/>
        <end position="280"/>
    </location>
</feature>
<comment type="subcellular location">
    <subcellularLocation>
        <location evidence="1">Membrane</location>
        <topology evidence="1">Multi-pass membrane protein</topology>
    </subcellularLocation>
</comment>
<evidence type="ECO:0000256" key="1">
    <source>
        <dbReference type="ARBA" id="ARBA00004141"/>
    </source>
</evidence>
<feature type="transmembrane region" description="Helical" evidence="7">
    <location>
        <begin position="80"/>
        <end position="103"/>
    </location>
</feature>
<dbReference type="HOGENOM" id="CLU_052841_2_0_1"/>
<dbReference type="OrthoDB" id="3229610at2759"/>
<accession>A0A067SLK8</accession>
<evidence type="ECO:0000256" key="2">
    <source>
        <dbReference type="ARBA" id="ARBA00022692"/>
    </source>
</evidence>
<comment type="similarity">
    <text evidence="5">Belongs to the SAT4 family.</text>
</comment>
<feature type="transmembrane region" description="Helical" evidence="7">
    <location>
        <begin position="12"/>
        <end position="30"/>
    </location>
</feature>
<feature type="compositionally biased region" description="Low complexity" evidence="6">
    <location>
        <begin position="253"/>
        <end position="269"/>
    </location>
</feature>
<sequence length="342" mass="37940">MLVPTTKTLKIIVIVCHSFAIPTTSFRLFHRYRTEKLWWDDFWALTALLSDIILFVVYFAKPPYSKPGVPNAVRYASTWLLLEGYTIALWSARLTVAVTIVRLLPQGTPRRMAKLAATILGAFGMVMVLQKIFFCGKKSGFLPKCATIPRYTGIIELITDVFADLWLLSAPAYMLYHMKLERAHHRLLLAIFLCGIFTTLASISHFVFILLRIGSWISPTAHIEAAVAIVVSNLLVLVTYIYQVFRNVSTNGARPAPARSPSPRAADPATLATSQSNSNPVRTAVTTIELTEFSESYLDSTFDRPTNSDTRGSSGGTGTTPFSSFSYPSHLQSKAPTEPRVQ</sequence>
<evidence type="ECO:0000313" key="9">
    <source>
        <dbReference type="EMBL" id="KDR71786.1"/>
    </source>
</evidence>
<dbReference type="Proteomes" id="UP000027222">
    <property type="component" value="Unassembled WGS sequence"/>
</dbReference>
<organism evidence="9 10">
    <name type="scientific">Galerina marginata (strain CBS 339.88)</name>
    <dbReference type="NCBI Taxonomy" id="685588"/>
    <lineage>
        <taxon>Eukaryota</taxon>
        <taxon>Fungi</taxon>
        <taxon>Dikarya</taxon>
        <taxon>Basidiomycota</taxon>
        <taxon>Agaricomycotina</taxon>
        <taxon>Agaricomycetes</taxon>
        <taxon>Agaricomycetidae</taxon>
        <taxon>Agaricales</taxon>
        <taxon>Agaricineae</taxon>
        <taxon>Strophariaceae</taxon>
        <taxon>Galerina</taxon>
    </lineage>
</organism>
<evidence type="ECO:0000256" key="7">
    <source>
        <dbReference type="SAM" id="Phobius"/>
    </source>
</evidence>
<keyword evidence="2 7" id="KW-0812">Transmembrane</keyword>
<evidence type="ECO:0000313" key="10">
    <source>
        <dbReference type="Proteomes" id="UP000027222"/>
    </source>
</evidence>
<feature type="transmembrane region" description="Helical" evidence="7">
    <location>
        <begin position="154"/>
        <end position="175"/>
    </location>
</feature>
<feature type="region of interest" description="Disordered" evidence="6">
    <location>
        <begin position="299"/>
        <end position="342"/>
    </location>
</feature>
<keyword evidence="10" id="KW-1185">Reference proteome</keyword>
<keyword evidence="4 7" id="KW-0472">Membrane</keyword>
<evidence type="ECO:0000256" key="6">
    <source>
        <dbReference type="SAM" id="MobiDB-lite"/>
    </source>
</evidence>
<dbReference type="GO" id="GO:0016020">
    <property type="term" value="C:membrane"/>
    <property type="evidence" value="ECO:0007669"/>
    <property type="project" value="UniProtKB-SubCell"/>
</dbReference>
<dbReference type="Pfam" id="PF20684">
    <property type="entry name" value="Fung_rhodopsin"/>
    <property type="match status" value="1"/>
</dbReference>
<dbReference type="InterPro" id="IPR052337">
    <property type="entry name" value="SAT4-like"/>
</dbReference>
<gene>
    <name evidence="9" type="ORF">GALMADRAFT_253528</name>
</gene>
<dbReference type="PANTHER" id="PTHR33048">
    <property type="entry name" value="PTH11-LIKE INTEGRAL MEMBRANE PROTEIN (AFU_ORTHOLOGUE AFUA_5G11245)"/>
    <property type="match status" value="1"/>
</dbReference>
<dbReference type="EMBL" id="KL142391">
    <property type="protein sequence ID" value="KDR71786.1"/>
    <property type="molecule type" value="Genomic_DNA"/>
</dbReference>
<feature type="transmembrane region" description="Helical" evidence="7">
    <location>
        <begin position="225"/>
        <end position="245"/>
    </location>
</feature>
<name>A0A067SLK8_GALM3</name>
<dbReference type="PANTHER" id="PTHR33048:SF47">
    <property type="entry name" value="INTEGRAL MEMBRANE PROTEIN-RELATED"/>
    <property type="match status" value="1"/>
</dbReference>
<feature type="transmembrane region" description="Helical" evidence="7">
    <location>
        <begin position="115"/>
        <end position="134"/>
    </location>
</feature>
<evidence type="ECO:0000256" key="3">
    <source>
        <dbReference type="ARBA" id="ARBA00022989"/>
    </source>
</evidence>
<dbReference type="STRING" id="685588.A0A067SLK8"/>
<feature type="transmembrane region" description="Helical" evidence="7">
    <location>
        <begin position="42"/>
        <end position="60"/>
    </location>
</feature>
<evidence type="ECO:0000259" key="8">
    <source>
        <dbReference type="Pfam" id="PF20684"/>
    </source>
</evidence>
<proteinExistence type="inferred from homology"/>
<feature type="transmembrane region" description="Helical" evidence="7">
    <location>
        <begin position="187"/>
        <end position="213"/>
    </location>
</feature>
<reference evidence="10" key="1">
    <citation type="journal article" date="2014" name="Proc. Natl. Acad. Sci. U.S.A.">
        <title>Extensive sampling of basidiomycete genomes demonstrates inadequacy of the white-rot/brown-rot paradigm for wood decay fungi.</title>
        <authorList>
            <person name="Riley R."/>
            <person name="Salamov A.A."/>
            <person name="Brown D.W."/>
            <person name="Nagy L.G."/>
            <person name="Floudas D."/>
            <person name="Held B.W."/>
            <person name="Levasseur A."/>
            <person name="Lombard V."/>
            <person name="Morin E."/>
            <person name="Otillar R."/>
            <person name="Lindquist E.A."/>
            <person name="Sun H."/>
            <person name="LaButti K.M."/>
            <person name="Schmutz J."/>
            <person name="Jabbour D."/>
            <person name="Luo H."/>
            <person name="Baker S.E."/>
            <person name="Pisabarro A.G."/>
            <person name="Walton J.D."/>
            <person name="Blanchette R.A."/>
            <person name="Henrissat B."/>
            <person name="Martin F."/>
            <person name="Cullen D."/>
            <person name="Hibbett D.S."/>
            <person name="Grigoriev I.V."/>
        </authorList>
    </citation>
    <scope>NUCLEOTIDE SEQUENCE [LARGE SCALE GENOMIC DNA]</scope>
    <source>
        <strain evidence="10">CBS 339.88</strain>
    </source>
</reference>
<evidence type="ECO:0000256" key="4">
    <source>
        <dbReference type="ARBA" id="ARBA00023136"/>
    </source>
</evidence>
<evidence type="ECO:0000256" key="5">
    <source>
        <dbReference type="ARBA" id="ARBA00038359"/>
    </source>
</evidence>
<dbReference type="AlphaFoldDB" id="A0A067SLK8"/>
<feature type="compositionally biased region" description="Low complexity" evidence="6">
    <location>
        <begin position="319"/>
        <end position="329"/>
    </location>
</feature>
<feature type="domain" description="Rhodopsin" evidence="8">
    <location>
        <begin position="27"/>
        <end position="209"/>
    </location>
</feature>
<keyword evidence="3 7" id="KW-1133">Transmembrane helix</keyword>
<dbReference type="InterPro" id="IPR049326">
    <property type="entry name" value="Rhodopsin_dom_fungi"/>
</dbReference>